<proteinExistence type="predicted"/>
<reference evidence="3 4" key="1">
    <citation type="submission" date="2019-11" db="EMBL/GenBank/DDBJ databases">
        <title>P. haliotis isolates from Z. marina roots.</title>
        <authorList>
            <person name="Cohen M."/>
            <person name="Jospin G."/>
            <person name="Eisen J.A."/>
            <person name="Coil D.A."/>
        </authorList>
    </citation>
    <scope>NUCLEOTIDE SEQUENCE [LARGE SCALE GENOMIC DNA]</scope>
    <source>
        <strain evidence="3 4">UCD-MCMsp1aY</strain>
    </source>
</reference>
<evidence type="ECO:0000313" key="4">
    <source>
        <dbReference type="Proteomes" id="UP000439994"/>
    </source>
</evidence>
<name>A0A6N8F665_9GAMM</name>
<dbReference type="EMBL" id="WOCD01000003">
    <property type="protein sequence ID" value="MUH71823.1"/>
    <property type="molecule type" value="Genomic_DNA"/>
</dbReference>
<comment type="caution">
    <text evidence="3">The sequence shown here is derived from an EMBL/GenBank/DDBJ whole genome shotgun (WGS) entry which is preliminary data.</text>
</comment>
<keyword evidence="2" id="KW-1133">Transmembrane helix</keyword>
<feature type="region of interest" description="Disordered" evidence="1">
    <location>
        <begin position="140"/>
        <end position="168"/>
    </location>
</feature>
<protein>
    <submittedName>
        <fullName evidence="3">DUF748 domain-containing protein</fullName>
    </submittedName>
</protein>
<dbReference type="OrthoDB" id="6114420at2"/>
<keyword evidence="2" id="KW-0812">Transmembrane</keyword>
<feature type="compositionally biased region" description="Basic and acidic residues" evidence="1">
    <location>
        <begin position="154"/>
        <end position="168"/>
    </location>
</feature>
<feature type="compositionally biased region" description="Polar residues" evidence="1">
    <location>
        <begin position="144"/>
        <end position="153"/>
    </location>
</feature>
<evidence type="ECO:0000313" key="3">
    <source>
        <dbReference type="EMBL" id="MUH71823.1"/>
    </source>
</evidence>
<dbReference type="Pfam" id="PF05359">
    <property type="entry name" value="DUF748"/>
    <property type="match status" value="1"/>
</dbReference>
<feature type="transmembrane region" description="Helical" evidence="2">
    <location>
        <begin position="16"/>
        <end position="40"/>
    </location>
</feature>
<sequence>MLTYSFIFLGVIMKRIIALILVSITASLIIGLLSLSSYLAKWAVKETFLEQQLTLQDNFQLSYDPFISELTISDAALMYQNSEELVSFKSLIVNFDLLPLFSKTLLINKFEFSGLNLSVDQQADQALMIGGWSIANLDSKSDNKSTPGESNENIEAKETESDQPAEKSEPFINQVQIGSIVFKDLNVNAKVVKQEHDIAIESLTIEKLDLQLGELYQPTALSFLFDTSLQYKLEDVDSTLSLSTNLFLETAPDIIFDKNDIANLQFQTESLLLKLQQTNVKSGVQDIALSFKAWQTNLTDVNASTDGGVKSDLLLNSFIEGLNVSTIGSEHKMFTFEKLALNNVASDINMTGAVLEYDVAFSDIQLVDSQAMPNKEETLPALLDLESLSITNGSFTNQLSSIEKIEIGSLVTNVVVNKDKSIANLVLPKPTVDKEKAVTNQENSQKNSKQVTEVAHNKANQKSANKAVLAATDLPSEALPEQTTLNDDTSTSKKMDIKLVELVNAGPFKLNTLDLSVEPNFRSLIEVKKFRLADIDSTQPQLVTTFDLAATNNTYAKINISNQSQLFIEQPTHTIKVLLDEMDLASLSPYVSSALGYHINTGQLDSEVNAKVIGNKIDGEADLLMRSVDLTAISNQGEESGFSGGAISFNYALSMLKDGDGNVDLNVPFDGDLNNPSVGFTGFLSLIVQRATMSAAKDYLINTFVPYANVVNFALSASKHVLKLRFNDLALTAKKSELTETETERLSQLSLVLKKHDTTSIKVCPIGVVADLTTSAEQIESQDVVTQKSITATQVQELMDLNQARAEKIKAYLVNEGNVESKRVLGCSPTIDYKKGAEPRVSFNAT</sequence>
<organism evidence="3 4">
    <name type="scientific">Psychrosphaera haliotis</name>
    <dbReference type="NCBI Taxonomy" id="555083"/>
    <lineage>
        <taxon>Bacteria</taxon>
        <taxon>Pseudomonadati</taxon>
        <taxon>Pseudomonadota</taxon>
        <taxon>Gammaproteobacteria</taxon>
        <taxon>Alteromonadales</taxon>
        <taxon>Pseudoalteromonadaceae</taxon>
        <taxon>Psychrosphaera</taxon>
    </lineage>
</organism>
<evidence type="ECO:0000256" key="2">
    <source>
        <dbReference type="SAM" id="Phobius"/>
    </source>
</evidence>
<dbReference type="Proteomes" id="UP000439994">
    <property type="component" value="Unassembled WGS sequence"/>
</dbReference>
<keyword evidence="4" id="KW-1185">Reference proteome</keyword>
<dbReference type="AlphaFoldDB" id="A0A6N8F665"/>
<keyword evidence="2" id="KW-0472">Membrane</keyword>
<dbReference type="InterPro" id="IPR008023">
    <property type="entry name" value="DUF748"/>
</dbReference>
<evidence type="ECO:0000256" key="1">
    <source>
        <dbReference type="SAM" id="MobiDB-lite"/>
    </source>
</evidence>
<gene>
    <name evidence="3" type="ORF">GNP35_04635</name>
</gene>
<accession>A0A6N8F665</accession>